<organism evidence="7 8">
    <name type="scientific">Kingella potus</name>
    <dbReference type="NCBI Taxonomy" id="265175"/>
    <lineage>
        <taxon>Bacteria</taxon>
        <taxon>Pseudomonadati</taxon>
        <taxon>Pseudomonadota</taxon>
        <taxon>Betaproteobacteria</taxon>
        <taxon>Neisseriales</taxon>
        <taxon>Neisseriaceae</taxon>
        <taxon>Kingella</taxon>
    </lineage>
</organism>
<dbReference type="GO" id="GO:0006950">
    <property type="term" value="P:response to stress"/>
    <property type="evidence" value="ECO:0007669"/>
    <property type="project" value="UniProtKB-ARBA"/>
</dbReference>
<dbReference type="GO" id="GO:0006139">
    <property type="term" value="P:nucleobase-containing compound metabolic process"/>
    <property type="evidence" value="ECO:0007669"/>
    <property type="project" value="UniProtKB-ARBA"/>
</dbReference>
<dbReference type="PANTHER" id="PTHR11455">
    <property type="entry name" value="CRYPTOCHROME"/>
    <property type="match status" value="1"/>
</dbReference>
<evidence type="ECO:0000256" key="3">
    <source>
        <dbReference type="ARBA" id="ARBA00022827"/>
    </source>
</evidence>
<protein>
    <submittedName>
        <fullName evidence="7">Deoxyribodipyrimidine photo-lyase</fullName>
        <ecNumber evidence="7">4.1.99.3</ecNumber>
    </submittedName>
</protein>
<evidence type="ECO:0000256" key="4">
    <source>
        <dbReference type="ARBA" id="ARBA00022991"/>
    </source>
</evidence>
<keyword evidence="2 5" id="KW-0285">Flavoprotein</keyword>
<gene>
    <name evidence="7" type="primary">phrB</name>
    <name evidence="7" type="ORF">NCTC13336_01234</name>
</gene>
<proteinExistence type="predicted"/>
<dbReference type="RefSeq" id="WP_115308195.1">
    <property type="nucleotide sequence ID" value="NZ_UGJJ01000001.1"/>
</dbReference>
<dbReference type="Pfam" id="PF03441">
    <property type="entry name" value="FAD_binding_7"/>
    <property type="match status" value="1"/>
</dbReference>
<dbReference type="Pfam" id="PF00875">
    <property type="entry name" value="DNA_photolyase"/>
    <property type="match status" value="1"/>
</dbReference>
<dbReference type="InterPro" id="IPR002081">
    <property type="entry name" value="Cryptochrome/DNA_photolyase_1"/>
</dbReference>
<dbReference type="InterPro" id="IPR018394">
    <property type="entry name" value="DNA_photolyase_1_CS_C"/>
</dbReference>
<dbReference type="InterPro" id="IPR006050">
    <property type="entry name" value="DNA_photolyase_N"/>
</dbReference>
<evidence type="ECO:0000313" key="8">
    <source>
        <dbReference type="Proteomes" id="UP000254293"/>
    </source>
</evidence>
<dbReference type="PROSITE" id="PS51645">
    <property type="entry name" value="PHR_CRY_ALPHA_BETA"/>
    <property type="match status" value="1"/>
</dbReference>
<dbReference type="SUPFAM" id="SSF52425">
    <property type="entry name" value="Cryptochrome/photolyase, N-terminal domain"/>
    <property type="match status" value="1"/>
</dbReference>
<evidence type="ECO:0000313" key="7">
    <source>
        <dbReference type="EMBL" id="STR01007.1"/>
    </source>
</evidence>
<dbReference type="GO" id="GO:0071949">
    <property type="term" value="F:FAD binding"/>
    <property type="evidence" value="ECO:0007669"/>
    <property type="project" value="TreeGrafter"/>
</dbReference>
<accession>A0A377R164</accession>
<comment type="cofactor">
    <cofactor evidence="5">
        <name>FAD</name>
        <dbReference type="ChEBI" id="CHEBI:57692"/>
    </cofactor>
    <text evidence="5">Binds 1 FAD per subunit.</text>
</comment>
<evidence type="ECO:0000256" key="1">
    <source>
        <dbReference type="ARBA" id="ARBA00001932"/>
    </source>
</evidence>
<dbReference type="SUPFAM" id="SSF48173">
    <property type="entry name" value="Cryptochrome/photolyase FAD-binding domain"/>
    <property type="match status" value="1"/>
</dbReference>
<feature type="binding site" evidence="5">
    <location>
        <position position="252"/>
    </location>
    <ligand>
        <name>FAD</name>
        <dbReference type="ChEBI" id="CHEBI:57692"/>
    </ligand>
</feature>
<name>A0A377R164_9NEIS</name>
<dbReference type="GO" id="GO:0003677">
    <property type="term" value="F:DNA binding"/>
    <property type="evidence" value="ECO:0007669"/>
    <property type="project" value="TreeGrafter"/>
</dbReference>
<comment type="cofactor">
    <cofactor evidence="1">
        <name>(6R)-5,10-methylene-5,6,7,8-tetrahydrofolate</name>
        <dbReference type="ChEBI" id="CHEBI:15636"/>
    </cofactor>
</comment>
<evidence type="ECO:0000259" key="6">
    <source>
        <dbReference type="PROSITE" id="PS51645"/>
    </source>
</evidence>
<dbReference type="PROSITE" id="PS00394">
    <property type="entry name" value="DNA_PHOTOLYASES_1_1"/>
    <property type="match status" value="1"/>
</dbReference>
<dbReference type="InterPro" id="IPR036155">
    <property type="entry name" value="Crypto/Photolyase_N_sf"/>
</dbReference>
<dbReference type="InterPro" id="IPR014729">
    <property type="entry name" value="Rossmann-like_a/b/a_fold"/>
</dbReference>
<dbReference type="Gene3D" id="3.40.50.620">
    <property type="entry name" value="HUPs"/>
    <property type="match status" value="1"/>
</dbReference>
<feature type="binding site" evidence="5">
    <location>
        <position position="210"/>
    </location>
    <ligand>
        <name>FAD</name>
        <dbReference type="ChEBI" id="CHEBI:57692"/>
    </ligand>
</feature>
<sequence>MSPPPNLLLIHFTRNLRLAANPLLQAAAQYGLPAAALYFLPEYANPRQQFFLRQTLAELSDGLSEYGIPLHVFCGNAVRQLNALMARYPSALLLTAQHIRLAGTDGAERVRYVQEEPLALPVTRYSLENAPPPDFAVYRQAWLRRVRQDAEEGGQTPDWAAVRRAQHGLPQQWRNAPPLPAAPAQILSQAGGETAAQAAWQAFAPKLPHYALMKDFPAQKGTSQLSAALRFGLLPVRQLACAGIGGETPEPWLDSVFYGDYCRRLLPFSDGLWTWQNGALHEICRSAAPPEMPALDSTRAAAFERWRQGMTGVPIIDAAMRTLAGSGWLHPRLRPLAAAFAVSALKLPAAAGEHYFARTLTDYDHAPNRTGWQQAASGRLKNPFAESQNADPGGRFIRSRLPELAHLPDNLIHAPHLAGSGIALNGYPAPIAFA</sequence>
<dbReference type="GO" id="GO:0009416">
    <property type="term" value="P:response to light stimulus"/>
    <property type="evidence" value="ECO:0007669"/>
    <property type="project" value="TreeGrafter"/>
</dbReference>
<dbReference type="Proteomes" id="UP000254293">
    <property type="component" value="Unassembled WGS sequence"/>
</dbReference>
<dbReference type="GO" id="GO:0003904">
    <property type="term" value="F:deoxyribodipyrimidine photo-lyase activity"/>
    <property type="evidence" value="ECO:0007669"/>
    <property type="project" value="UniProtKB-EC"/>
</dbReference>
<reference evidence="7 8" key="1">
    <citation type="submission" date="2018-06" db="EMBL/GenBank/DDBJ databases">
        <authorList>
            <consortium name="Pathogen Informatics"/>
            <person name="Doyle S."/>
        </authorList>
    </citation>
    <scope>NUCLEOTIDE SEQUENCE [LARGE SCALE GENOMIC DNA]</scope>
    <source>
        <strain evidence="7 8">NCTC13336</strain>
    </source>
</reference>
<feature type="domain" description="Photolyase/cryptochrome alpha/beta" evidence="6">
    <location>
        <begin position="6"/>
        <end position="130"/>
    </location>
</feature>
<keyword evidence="8" id="KW-1185">Reference proteome</keyword>
<dbReference type="AlphaFoldDB" id="A0A377R164"/>
<dbReference type="EMBL" id="UGJJ01000001">
    <property type="protein sequence ID" value="STR01007.1"/>
    <property type="molecule type" value="Genomic_DNA"/>
</dbReference>
<dbReference type="OrthoDB" id="9772484at2"/>
<dbReference type="Gene3D" id="1.10.579.10">
    <property type="entry name" value="DNA Cyclobutane Dipyrimidine Photolyase, subunit A, domain 3"/>
    <property type="match status" value="1"/>
</dbReference>
<keyword evidence="4" id="KW-0157">Chromophore</keyword>
<feature type="binding site" evidence="5">
    <location>
        <begin position="222"/>
        <end position="226"/>
    </location>
    <ligand>
        <name>FAD</name>
        <dbReference type="ChEBI" id="CHEBI:57692"/>
    </ligand>
</feature>
<feature type="binding site" evidence="5">
    <location>
        <begin position="362"/>
        <end position="364"/>
    </location>
    <ligand>
        <name>FAD</name>
        <dbReference type="ChEBI" id="CHEBI:57692"/>
    </ligand>
</feature>
<keyword evidence="3 5" id="KW-0274">FAD</keyword>
<dbReference type="InterPro" id="IPR005101">
    <property type="entry name" value="Cryptochr/Photolyase_FAD-bd"/>
</dbReference>
<dbReference type="InterPro" id="IPR036134">
    <property type="entry name" value="Crypto/Photolyase_FAD-like_sf"/>
</dbReference>
<evidence type="ECO:0000256" key="2">
    <source>
        <dbReference type="ARBA" id="ARBA00022630"/>
    </source>
</evidence>
<dbReference type="EC" id="4.1.99.3" evidence="7"/>
<dbReference type="PANTHER" id="PTHR11455:SF9">
    <property type="entry name" value="CRYPTOCHROME CIRCADIAN CLOCK 5 ISOFORM X1"/>
    <property type="match status" value="1"/>
</dbReference>
<keyword evidence="7" id="KW-0456">Lyase</keyword>
<evidence type="ECO:0000256" key="5">
    <source>
        <dbReference type="PIRSR" id="PIRSR602081-1"/>
    </source>
</evidence>
<dbReference type="Gene3D" id="1.25.40.80">
    <property type="match status" value="1"/>
</dbReference>